<dbReference type="AlphaFoldDB" id="A0A2N5XZU1"/>
<dbReference type="EMBL" id="PKLZ01000011">
    <property type="protein sequence ID" value="PLW81643.1"/>
    <property type="molecule type" value="Genomic_DNA"/>
</dbReference>
<dbReference type="Gene3D" id="3.40.50.300">
    <property type="entry name" value="P-loop containing nucleotide triphosphate hydrolases"/>
    <property type="match status" value="1"/>
</dbReference>
<comment type="caution">
    <text evidence="1">The sequence shown here is derived from an EMBL/GenBank/DDBJ whole genome shotgun (WGS) entry which is preliminary data.</text>
</comment>
<evidence type="ECO:0000313" key="2">
    <source>
        <dbReference type="Proteomes" id="UP000234845"/>
    </source>
</evidence>
<keyword evidence="2" id="KW-1185">Reference proteome</keyword>
<protein>
    <recommendedName>
        <fullName evidence="3">Sulfotransferase domain-containing protein</fullName>
    </recommendedName>
</protein>
<reference evidence="2" key="1">
    <citation type="submission" date="2017-11" db="EMBL/GenBank/DDBJ databases">
        <title>The draft genome sequence of Chromatocurvus sp. F02.</title>
        <authorList>
            <person name="Du Z.-J."/>
            <person name="Chang Y.-Q."/>
        </authorList>
    </citation>
    <scope>NUCLEOTIDE SEQUENCE [LARGE SCALE GENOMIC DNA]</scope>
    <source>
        <strain evidence="2">F02</strain>
    </source>
</reference>
<dbReference type="InterPro" id="IPR027417">
    <property type="entry name" value="P-loop_NTPase"/>
</dbReference>
<dbReference type="SUPFAM" id="SSF52540">
    <property type="entry name" value="P-loop containing nucleoside triphosphate hydrolases"/>
    <property type="match status" value="1"/>
</dbReference>
<evidence type="ECO:0008006" key="3">
    <source>
        <dbReference type="Google" id="ProtNLM"/>
    </source>
</evidence>
<gene>
    <name evidence="1" type="ORF">CWI75_14330</name>
</gene>
<dbReference type="Proteomes" id="UP000234845">
    <property type="component" value="Unassembled WGS sequence"/>
</dbReference>
<accession>A0A2N5XZU1</accession>
<name>A0A2N5XZU1_9GAMM</name>
<sequence length="306" mass="34355">MSTSTESHKPPLIHIGMPKAASTWLQQRFFRPEHGYKLCYGPLAAHLAFISPRPFCWTPPTNTGVEKAGSLTPVISCEALSGDPLSGGADGEMILARLHQALPDARILIVIREQIDMLRSLYQLLVNWGYPYKLDLLANNTLSAKAPRFEPAFLCYDRIIKAYQDAFGHHKVLVLSFEEFRSQPLIFLNKLNLFCGVESPPHAPQPAVHERINSKRDLFSLELKRLYNRHIARTVFDMGGFYSPARIQAAGNVSLPAPRILTDIYERRFSQRARSLIGPLYEESNLNTEQLTGLPLGALGYIKGSR</sequence>
<organism evidence="1 2">
    <name type="scientific">Kineobactrum sediminis</name>
    <dbReference type="NCBI Taxonomy" id="1905677"/>
    <lineage>
        <taxon>Bacteria</taxon>
        <taxon>Pseudomonadati</taxon>
        <taxon>Pseudomonadota</taxon>
        <taxon>Gammaproteobacteria</taxon>
        <taxon>Cellvibrionales</taxon>
        <taxon>Halieaceae</taxon>
        <taxon>Kineobactrum</taxon>
    </lineage>
</organism>
<proteinExistence type="predicted"/>
<dbReference type="RefSeq" id="WP_101522206.1">
    <property type="nucleotide sequence ID" value="NZ_PKLZ01000011.1"/>
</dbReference>
<dbReference type="OrthoDB" id="7065883at2"/>
<evidence type="ECO:0000313" key="1">
    <source>
        <dbReference type="EMBL" id="PLW81643.1"/>
    </source>
</evidence>